<evidence type="ECO:0000313" key="1">
    <source>
        <dbReference type="EMBL" id="PLM62046.1"/>
    </source>
</evidence>
<dbReference type="EMBL" id="PIET01000421">
    <property type="protein sequence ID" value="PLM62046.1"/>
    <property type="molecule type" value="Genomic_DNA"/>
</dbReference>
<sequence>MAVTAKGIFSQTNMTIEKTNSDNVIVTGDINISHLTLLKGYVFLIRGLPPGHQRMPGQTFISLKII</sequence>
<comment type="caution">
    <text evidence="1">The sequence shown here is derived from an EMBL/GenBank/DDBJ whole genome shotgun (WGS) entry which is preliminary data.</text>
</comment>
<organism evidence="1 2">
    <name type="scientific">Klebsiella michiganensis</name>
    <dbReference type="NCBI Taxonomy" id="1134687"/>
    <lineage>
        <taxon>Bacteria</taxon>
        <taxon>Pseudomonadati</taxon>
        <taxon>Pseudomonadota</taxon>
        <taxon>Gammaproteobacteria</taxon>
        <taxon>Enterobacterales</taxon>
        <taxon>Enterobacteriaceae</taxon>
        <taxon>Klebsiella/Raoultella group</taxon>
        <taxon>Klebsiella</taxon>
    </lineage>
</organism>
<accession>A0A2J4ZG54</accession>
<proteinExistence type="predicted"/>
<name>A0A2J4ZG54_9ENTR</name>
<dbReference type="AlphaFoldDB" id="A0A2J4ZG54"/>
<evidence type="ECO:0000313" key="2">
    <source>
        <dbReference type="Proteomes" id="UP000234661"/>
    </source>
</evidence>
<reference evidence="1 2" key="2">
    <citation type="submission" date="2018-01" db="EMBL/GenBank/DDBJ databases">
        <title>Genomic study of Klebsiella pneumoniae.</title>
        <authorList>
            <person name="Yang Y."/>
            <person name="Bicalho R."/>
        </authorList>
    </citation>
    <scope>NUCLEOTIDE SEQUENCE [LARGE SCALE GENOMIC DNA]</scope>
    <source>
        <strain evidence="1 2">A2</strain>
    </source>
</reference>
<dbReference type="Proteomes" id="UP000234661">
    <property type="component" value="Unassembled WGS sequence"/>
</dbReference>
<reference evidence="1 2" key="1">
    <citation type="submission" date="2017-11" db="EMBL/GenBank/DDBJ databases">
        <authorList>
            <person name="Han C.G."/>
        </authorList>
    </citation>
    <scope>NUCLEOTIDE SEQUENCE [LARGE SCALE GENOMIC DNA]</scope>
    <source>
        <strain evidence="1 2">A2</strain>
    </source>
</reference>
<gene>
    <name evidence="1" type="ORF">CWM85_15110</name>
</gene>
<protein>
    <submittedName>
        <fullName evidence="1">Uncharacterized protein</fullName>
    </submittedName>
</protein>